<name>A0AA40FJZ0_9HYME</name>
<organism evidence="2 3">
    <name type="scientific">Melipona bicolor</name>
    <dbReference type="NCBI Taxonomy" id="60889"/>
    <lineage>
        <taxon>Eukaryota</taxon>
        <taxon>Metazoa</taxon>
        <taxon>Ecdysozoa</taxon>
        <taxon>Arthropoda</taxon>
        <taxon>Hexapoda</taxon>
        <taxon>Insecta</taxon>
        <taxon>Pterygota</taxon>
        <taxon>Neoptera</taxon>
        <taxon>Endopterygota</taxon>
        <taxon>Hymenoptera</taxon>
        <taxon>Apocrita</taxon>
        <taxon>Aculeata</taxon>
        <taxon>Apoidea</taxon>
        <taxon>Anthophila</taxon>
        <taxon>Apidae</taxon>
        <taxon>Melipona</taxon>
    </lineage>
</organism>
<dbReference type="AlphaFoldDB" id="A0AA40FJZ0"/>
<dbReference type="EMBL" id="JAHYIQ010000031">
    <property type="protein sequence ID" value="KAK1120506.1"/>
    <property type="molecule type" value="Genomic_DNA"/>
</dbReference>
<protein>
    <submittedName>
        <fullName evidence="2">Uncharacterized protein</fullName>
    </submittedName>
</protein>
<evidence type="ECO:0000313" key="2">
    <source>
        <dbReference type="EMBL" id="KAK1120506.1"/>
    </source>
</evidence>
<evidence type="ECO:0000256" key="1">
    <source>
        <dbReference type="SAM" id="MobiDB-lite"/>
    </source>
</evidence>
<sequence length="111" mass="12760">MPAFTRGPQESGPPEISDERLAHILSESGHLQMRGEHEVSNDTADSKSPNRIGCPSPFNKDRLDSQNRRLKKYENDDIPQEKVVRIYQEELAKLMGRRVEDLRGPREFSSR</sequence>
<feature type="region of interest" description="Disordered" evidence="1">
    <location>
        <begin position="30"/>
        <end position="65"/>
    </location>
</feature>
<evidence type="ECO:0000313" key="3">
    <source>
        <dbReference type="Proteomes" id="UP001177670"/>
    </source>
</evidence>
<comment type="caution">
    <text evidence="2">The sequence shown here is derived from an EMBL/GenBank/DDBJ whole genome shotgun (WGS) entry which is preliminary data.</text>
</comment>
<gene>
    <name evidence="2" type="ORF">K0M31_012485</name>
</gene>
<dbReference type="Proteomes" id="UP001177670">
    <property type="component" value="Unassembled WGS sequence"/>
</dbReference>
<accession>A0AA40FJZ0</accession>
<reference evidence="2" key="1">
    <citation type="submission" date="2021-10" db="EMBL/GenBank/DDBJ databases">
        <title>Melipona bicolor Genome sequencing and assembly.</title>
        <authorList>
            <person name="Araujo N.S."/>
            <person name="Arias M.C."/>
        </authorList>
    </citation>
    <scope>NUCLEOTIDE SEQUENCE</scope>
    <source>
        <strain evidence="2">USP_2M_L1-L4_2017</strain>
        <tissue evidence="2">Whole body</tissue>
    </source>
</reference>
<proteinExistence type="predicted"/>
<keyword evidence="3" id="KW-1185">Reference proteome</keyword>